<dbReference type="Gene3D" id="1.10.287.70">
    <property type="match status" value="2"/>
</dbReference>
<sequence>MKKKPSGLPSEAGQKEEQGQSTPQAWAKNESEGGFSSDSSVELAPSLKVDKPAQPRQSIPGFRRNRSWQEPEPRPEVQRVLNSLTSFRSAMVASQKQMLQLLDDELERLKTGAAAAVVPSGRKSQTSTTSEVRRFSFPSPFALLPAVQKQRKRRMSWIQKTSPAEPPAPSPAAIPSLLEGEVANLTRDEKEKIRKDADEQQQKGLLTQLDPELARSMVRKRATIDFGDPVAVAEPSGRLYRLAIHPYFERVTMAVIFLNAMWISVDIEFNKAEILSEAEPGFILVENLFCVFFSFELFVRLWTYTRTCNALKDIWYLFDVFLMMLMSFETWIMPLAHAITQTTGDTMTGGASVLRVARVLRVLRTARMARLVRLMPELMILIKGMMVACRSVFFTLVLLLMFTYVFSVAFVQFSRGNVVLETSFFGSMGTAIWTLLLRCILTDQQFIIEAVAEESWIMAALVMVFILFGSLTVMNMLLGVLVEAVKTVSTIEREQLEVDFAKKLNADVAKENVRNRAVKEFEQRPIEEGVLASIATHPWFERITMAVILLNAIWIGIDIEMNEADVLAEADVSFILAENFFCFFFTGELLLRFMIYTRKIYAMKDMWFLFDLFLVILMIVETWIMPLVHVFSTSSAGASTGGLSVLRVARVMRVLRTARMARLVRLMPELMILVKGMMVAFRSVFFTLLLLLLVTYIFAVAFMQFSRGTPLASPSGPTGVFSSMGKSVETLILGTVLTDQAGLIIEVGKESWIMAILLLIFILVGSLTVMNMLLGVLVEAIKTVSTIEREQLEVDFAKRVLWEMISKGEADSDGDNRISEEEYMNVLRKPEAVTALTSLGVDVEAALDYGKLLFEDGMPLTFGEFMRGILTLRGSNQTTVKDIVDLRKFTADEFSQVHDVLNGLSQFVVAHSAGLA</sequence>
<dbReference type="InterPro" id="IPR018247">
    <property type="entry name" value="EF_Hand_1_Ca_BS"/>
</dbReference>
<comment type="caution">
    <text evidence="8">The sequence shown here is derived from an EMBL/GenBank/DDBJ whole genome shotgun (WGS) entry which is preliminary data.</text>
</comment>
<gene>
    <name evidence="8" type="primary">para</name>
    <name evidence="8" type="ORF">SPIL2461_LOCUS2022</name>
</gene>
<feature type="transmembrane region" description="Helical" evidence="6">
    <location>
        <begin position="539"/>
        <end position="557"/>
    </location>
</feature>
<evidence type="ECO:0000256" key="6">
    <source>
        <dbReference type="SAM" id="Phobius"/>
    </source>
</evidence>
<name>A0A812JHH5_SYMPI</name>
<dbReference type="Pfam" id="PF00520">
    <property type="entry name" value="Ion_trans"/>
    <property type="match status" value="2"/>
</dbReference>
<feature type="transmembrane region" description="Helical" evidence="6">
    <location>
        <begin position="670"/>
        <end position="703"/>
    </location>
</feature>
<dbReference type="PANTHER" id="PTHR10037:SF62">
    <property type="entry name" value="SODIUM CHANNEL PROTEIN 60E"/>
    <property type="match status" value="1"/>
</dbReference>
<feature type="transmembrane region" description="Helical" evidence="6">
    <location>
        <begin position="752"/>
        <end position="778"/>
    </location>
</feature>
<evidence type="ECO:0000256" key="5">
    <source>
        <dbReference type="SAM" id="MobiDB-lite"/>
    </source>
</evidence>
<evidence type="ECO:0000256" key="2">
    <source>
        <dbReference type="ARBA" id="ARBA00022692"/>
    </source>
</evidence>
<dbReference type="AlphaFoldDB" id="A0A812JHH5"/>
<dbReference type="OrthoDB" id="441018at2759"/>
<dbReference type="InterPro" id="IPR043203">
    <property type="entry name" value="VGCC_Ca_Na"/>
</dbReference>
<feature type="transmembrane region" description="Helical" evidence="6">
    <location>
        <begin position="630"/>
        <end position="649"/>
    </location>
</feature>
<keyword evidence="4 6" id="KW-0472">Membrane</keyword>
<protein>
    <submittedName>
        <fullName evidence="8">Para protein</fullName>
    </submittedName>
</protein>
<evidence type="ECO:0000256" key="4">
    <source>
        <dbReference type="ARBA" id="ARBA00023136"/>
    </source>
</evidence>
<evidence type="ECO:0000313" key="8">
    <source>
        <dbReference type="EMBL" id="CAE7206806.1"/>
    </source>
</evidence>
<feature type="domain" description="Ion transport" evidence="7">
    <location>
        <begin position="537"/>
        <end position="783"/>
    </location>
</feature>
<feature type="transmembrane region" description="Helical" evidence="6">
    <location>
        <begin position="607"/>
        <end position="624"/>
    </location>
</feature>
<feature type="transmembrane region" description="Helical" evidence="6">
    <location>
        <begin position="314"/>
        <end position="333"/>
    </location>
</feature>
<keyword evidence="3 6" id="KW-1133">Transmembrane helix</keyword>
<dbReference type="Gene3D" id="1.20.120.350">
    <property type="entry name" value="Voltage-gated potassium channels. Chain C"/>
    <property type="match status" value="2"/>
</dbReference>
<dbReference type="InterPro" id="IPR027359">
    <property type="entry name" value="Volt_channel_dom_sf"/>
</dbReference>
<evidence type="ECO:0000256" key="3">
    <source>
        <dbReference type="ARBA" id="ARBA00022989"/>
    </source>
</evidence>
<feature type="transmembrane region" description="Helical" evidence="6">
    <location>
        <begin position="281"/>
        <end position="302"/>
    </location>
</feature>
<comment type="subcellular location">
    <subcellularLocation>
        <location evidence="1">Membrane</location>
        <topology evidence="1">Multi-pass membrane protein</topology>
    </subcellularLocation>
</comment>
<dbReference type="SUPFAM" id="SSF81324">
    <property type="entry name" value="Voltage-gated potassium channels"/>
    <property type="match status" value="2"/>
</dbReference>
<keyword evidence="2 6" id="KW-0812">Transmembrane</keyword>
<dbReference type="GO" id="GO:0001518">
    <property type="term" value="C:voltage-gated sodium channel complex"/>
    <property type="evidence" value="ECO:0007669"/>
    <property type="project" value="TreeGrafter"/>
</dbReference>
<evidence type="ECO:0000313" key="9">
    <source>
        <dbReference type="Proteomes" id="UP000649617"/>
    </source>
</evidence>
<feature type="region of interest" description="Disordered" evidence="5">
    <location>
        <begin position="1"/>
        <end position="77"/>
    </location>
</feature>
<feature type="transmembrane region" description="Helical" evidence="6">
    <location>
        <begin position="418"/>
        <end position="436"/>
    </location>
</feature>
<dbReference type="PANTHER" id="PTHR10037">
    <property type="entry name" value="VOLTAGE-GATED CATION CHANNEL CALCIUM AND SODIUM"/>
    <property type="match status" value="1"/>
</dbReference>
<evidence type="ECO:0000259" key="7">
    <source>
        <dbReference type="Pfam" id="PF00520"/>
    </source>
</evidence>
<feature type="compositionally biased region" description="Basic and acidic residues" evidence="5">
    <location>
        <begin position="67"/>
        <end position="77"/>
    </location>
</feature>
<feature type="transmembrane region" description="Helical" evidence="6">
    <location>
        <begin position="380"/>
        <end position="406"/>
    </location>
</feature>
<reference evidence="8" key="1">
    <citation type="submission" date="2021-02" db="EMBL/GenBank/DDBJ databases">
        <authorList>
            <person name="Dougan E. K."/>
            <person name="Rhodes N."/>
            <person name="Thang M."/>
            <person name="Chan C."/>
        </authorList>
    </citation>
    <scope>NUCLEOTIDE SEQUENCE</scope>
</reference>
<feature type="transmembrane region" description="Helical" evidence="6">
    <location>
        <begin position="456"/>
        <end position="482"/>
    </location>
</feature>
<feature type="transmembrane region" description="Helical" evidence="6">
    <location>
        <begin position="247"/>
        <end position="265"/>
    </location>
</feature>
<evidence type="ECO:0000256" key="1">
    <source>
        <dbReference type="ARBA" id="ARBA00004141"/>
    </source>
</evidence>
<proteinExistence type="predicted"/>
<accession>A0A812JHH5</accession>
<dbReference type="GO" id="GO:0005248">
    <property type="term" value="F:voltage-gated sodium channel activity"/>
    <property type="evidence" value="ECO:0007669"/>
    <property type="project" value="TreeGrafter"/>
</dbReference>
<dbReference type="InterPro" id="IPR005821">
    <property type="entry name" value="Ion_trans_dom"/>
</dbReference>
<dbReference type="PROSITE" id="PS00018">
    <property type="entry name" value="EF_HAND_1"/>
    <property type="match status" value="1"/>
</dbReference>
<organism evidence="8 9">
    <name type="scientific">Symbiodinium pilosum</name>
    <name type="common">Dinoflagellate</name>
    <dbReference type="NCBI Taxonomy" id="2952"/>
    <lineage>
        <taxon>Eukaryota</taxon>
        <taxon>Sar</taxon>
        <taxon>Alveolata</taxon>
        <taxon>Dinophyceae</taxon>
        <taxon>Suessiales</taxon>
        <taxon>Symbiodiniaceae</taxon>
        <taxon>Symbiodinium</taxon>
    </lineage>
</organism>
<keyword evidence="9" id="KW-1185">Reference proteome</keyword>
<dbReference type="Proteomes" id="UP000649617">
    <property type="component" value="Unassembled WGS sequence"/>
</dbReference>
<feature type="domain" description="Ion transport" evidence="7">
    <location>
        <begin position="245"/>
        <end position="487"/>
    </location>
</feature>
<feature type="transmembrane region" description="Helical" evidence="6">
    <location>
        <begin position="572"/>
        <end position="595"/>
    </location>
</feature>
<dbReference type="EMBL" id="CAJNIZ010002147">
    <property type="protein sequence ID" value="CAE7206806.1"/>
    <property type="molecule type" value="Genomic_DNA"/>
</dbReference>